<comment type="similarity">
    <text evidence="1 2">Belongs to the profilin family.</text>
</comment>
<dbReference type="Gene3D" id="3.30.450.30">
    <property type="entry name" value="Dynein light chain 2a, cytoplasmic"/>
    <property type="match status" value="1"/>
</dbReference>
<keyword evidence="2" id="KW-0009">Actin-binding</keyword>
<evidence type="ECO:0000256" key="1">
    <source>
        <dbReference type="ARBA" id="ARBA00010058"/>
    </source>
</evidence>
<organism evidence="3 4">
    <name type="scientific">Cottoperca gobio</name>
    <name type="common">Frogmouth</name>
    <name type="synonym">Aphritis gobio</name>
    <dbReference type="NCBI Taxonomy" id="56716"/>
    <lineage>
        <taxon>Eukaryota</taxon>
        <taxon>Metazoa</taxon>
        <taxon>Chordata</taxon>
        <taxon>Craniata</taxon>
        <taxon>Vertebrata</taxon>
        <taxon>Euteleostomi</taxon>
        <taxon>Actinopterygii</taxon>
        <taxon>Neopterygii</taxon>
        <taxon>Teleostei</taxon>
        <taxon>Neoteleostei</taxon>
        <taxon>Acanthomorphata</taxon>
        <taxon>Eupercaria</taxon>
        <taxon>Perciformes</taxon>
        <taxon>Notothenioidei</taxon>
        <taxon>Bovichtidae</taxon>
        <taxon>Cottoperca</taxon>
    </lineage>
</organism>
<dbReference type="SUPFAM" id="SSF55770">
    <property type="entry name" value="Profilin (actin-binding protein)"/>
    <property type="match status" value="1"/>
</dbReference>
<dbReference type="GeneID" id="115004494"/>
<dbReference type="AlphaFoldDB" id="A0A6J2P9V1"/>
<dbReference type="SMART" id="SM00392">
    <property type="entry name" value="PROF"/>
    <property type="match status" value="1"/>
</dbReference>
<dbReference type="GO" id="GO:0030833">
    <property type="term" value="P:regulation of actin filament polymerization"/>
    <property type="evidence" value="ECO:0007669"/>
    <property type="project" value="TreeGrafter"/>
</dbReference>
<dbReference type="InterPro" id="IPR048278">
    <property type="entry name" value="PFN"/>
</dbReference>
<dbReference type="InParanoid" id="A0A6J2P9V1"/>
<dbReference type="Proteomes" id="UP000504630">
    <property type="component" value="Unplaced"/>
</dbReference>
<protein>
    <recommendedName>
        <fullName evidence="2">Profilin</fullName>
    </recommendedName>
</protein>
<dbReference type="PANTHER" id="PTHR13936">
    <property type="entry name" value="PROFILIN"/>
    <property type="match status" value="1"/>
</dbReference>
<gene>
    <name evidence="4" type="primary">LOC115004494</name>
</gene>
<evidence type="ECO:0000313" key="3">
    <source>
        <dbReference type="Proteomes" id="UP000504630"/>
    </source>
</evidence>
<dbReference type="GO" id="GO:0032233">
    <property type="term" value="P:positive regulation of actin filament bundle assembly"/>
    <property type="evidence" value="ECO:0007669"/>
    <property type="project" value="TreeGrafter"/>
</dbReference>
<dbReference type="GO" id="GO:0003779">
    <property type="term" value="F:actin binding"/>
    <property type="evidence" value="ECO:0007669"/>
    <property type="project" value="UniProtKB-KW"/>
</dbReference>
<accession>A0A6J2P9V1</accession>
<evidence type="ECO:0000256" key="2">
    <source>
        <dbReference type="RuleBase" id="RU003909"/>
    </source>
</evidence>
<dbReference type="RefSeq" id="XP_029281997.1">
    <property type="nucleotide sequence ID" value="XM_029426137.1"/>
</dbReference>
<dbReference type="GO" id="GO:0005737">
    <property type="term" value="C:cytoplasm"/>
    <property type="evidence" value="ECO:0007669"/>
    <property type="project" value="TreeGrafter"/>
</dbReference>
<dbReference type="Pfam" id="PF00235">
    <property type="entry name" value="Profilin"/>
    <property type="match status" value="1"/>
</dbReference>
<keyword evidence="3" id="KW-1185">Reference proteome</keyword>
<reference evidence="4" key="1">
    <citation type="submission" date="2025-08" db="UniProtKB">
        <authorList>
            <consortium name="RefSeq"/>
        </authorList>
    </citation>
    <scope>IDENTIFICATION</scope>
</reference>
<sequence>MHTMSWDLYITKLMAADTNGIYPVKEAAICGYDGSIWASTEKLKCITPEEIKKLIGDTCCFHQCGPHVAGMKCMMIKDEYDVPEVGCLQLKSKSETGESYNICVGKALQCVIIAQGTKEASGGQLTNMVHPIVKYLIGLKY</sequence>
<dbReference type="InterPro" id="IPR005455">
    <property type="entry name" value="PFN_euk"/>
</dbReference>
<dbReference type="KEGG" id="cgob:115004494"/>
<dbReference type="OrthoDB" id="421374at2759"/>
<dbReference type="InterPro" id="IPR036140">
    <property type="entry name" value="PFN_sf"/>
</dbReference>
<evidence type="ECO:0000313" key="4">
    <source>
        <dbReference type="RefSeq" id="XP_029281997.1"/>
    </source>
</evidence>
<proteinExistence type="inferred from homology"/>
<name>A0A6J2P9V1_COTGO</name>